<protein>
    <submittedName>
        <fullName evidence="1">Uncharacterized protein</fullName>
    </submittedName>
</protein>
<dbReference type="InParanoid" id="G2YEL5"/>
<dbReference type="EMBL" id="FQ790324">
    <property type="protein sequence ID" value="CCD50213.1"/>
    <property type="molecule type" value="Genomic_DNA"/>
</dbReference>
<name>G2YEL5_BOTF4</name>
<dbReference type="HOGENOM" id="CLU_2084497_0_0_1"/>
<dbReference type="AlphaFoldDB" id="G2YEL5"/>
<dbReference type="OrthoDB" id="5423900at2759"/>
<reference evidence="2" key="1">
    <citation type="journal article" date="2011" name="PLoS Genet.">
        <title>Genomic analysis of the necrotrophic fungal pathogens Sclerotinia sclerotiorum and Botrytis cinerea.</title>
        <authorList>
            <person name="Amselem J."/>
            <person name="Cuomo C.A."/>
            <person name="van Kan J.A."/>
            <person name="Viaud M."/>
            <person name="Benito E.P."/>
            <person name="Couloux A."/>
            <person name="Coutinho P.M."/>
            <person name="de Vries R.P."/>
            <person name="Dyer P.S."/>
            <person name="Fillinger S."/>
            <person name="Fournier E."/>
            <person name="Gout L."/>
            <person name="Hahn M."/>
            <person name="Kohn L."/>
            <person name="Lapalu N."/>
            <person name="Plummer K.M."/>
            <person name="Pradier J.M."/>
            <person name="Quevillon E."/>
            <person name="Sharon A."/>
            <person name="Simon A."/>
            <person name="ten Have A."/>
            <person name="Tudzynski B."/>
            <person name="Tudzynski P."/>
            <person name="Wincker P."/>
            <person name="Andrew M."/>
            <person name="Anthouard V."/>
            <person name="Beever R.E."/>
            <person name="Beffa R."/>
            <person name="Benoit I."/>
            <person name="Bouzid O."/>
            <person name="Brault B."/>
            <person name="Chen Z."/>
            <person name="Choquer M."/>
            <person name="Collemare J."/>
            <person name="Cotton P."/>
            <person name="Danchin E.G."/>
            <person name="Da Silva C."/>
            <person name="Gautier A."/>
            <person name="Giraud C."/>
            <person name="Giraud T."/>
            <person name="Gonzalez C."/>
            <person name="Grossetete S."/>
            <person name="Guldener U."/>
            <person name="Henrissat B."/>
            <person name="Howlett B.J."/>
            <person name="Kodira C."/>
            <person name="Kretschmer M."/>
            <person name="Lappartient A."/>
            <person name="Leroch M."/>
            <person name="Levis C."/>
            <person name="Mauceli E."/>
            <person name="Neuveglise C."/>
            <person name="Oeser B."/>
            <person name="Pearson M."/>
            <person name="Poulain J."/>
            <person name="Poussereau N."/>
            <person name="Quesneville H."/>
            <person name="Rascle C."/>
            <person name="Schumacher J."/>
            <person name="Segurens B."/>
            <person name="Sexton A."/>
            <person name="Silva E."/>
            <person name="Sirven C."/>
            <person name="Soanes D.M."/>
            <person name="Talbot N.J."/>
            <person name="Templeton M."/>
            <person name="Yandava C."/>
            <person name="Yarden O."/>
            <person name="Zeng Q."/>
            <person name="Rollins J.A."/>
            <person name="Lebrun M.H."/>
            <person name="Dickman M."/>
        </authorList>
    </citation>
    <scope>NUCLEOTIDE SEQUENCE [LARGE SCALE GENOMIC DNA]</scope>
    <source>
        <strain evidence="2">T4</strain>
    </source>
</reference>
<dbReference type="Proteomes" id="UP000008177">
    <property type="component" value="Unplaced contigs"/>
</dbReference>
<evidence type="ECO:0000313" key="2">
    <source>
        <dbReference type="Proteomes" id="UP000008177"/>
    </source>
</evidence>
<accession>G2YEL5</accession>
<sequence length="117" mass="13133">MHLINSFHFKVQHEHRAADARSLLVLSFLEPLPWQPLPAGVPYDEALKVACDEAAKVSYDEPGKLSDDETAKVAYEEAENMVYNEPTKIVNEKAVHVSVLQETTVLALSEKCNVRKE</sequence>
<evidence type="ECO:0000313" key="1">
    <source>
        <dbReference type="EMBL" id="CCD50213.1"/>
    </source>
</evidence>
<gene>
    <name evidence="1" type="ORF">BofuT4_P091720.1</name>
</gene>
<organism evidence="1 2">
    <name type="scientific">Botryotinia fuckeliana (strain T4)</name>
    <name type="common">Noble rot fungus</name>
    <name type="synonym">Botrytis cinerea</name>
    <dbReference type="NCBI Taxonomy" id="999810"/>
    <lineage>
        <taxon>Eukaryota</taxon>
        <taxon>Fungi</taxon>
        <taxon>Dikarya</taxon>
        <taxon>Ascomycota</taxon>
        <taxon>Pezizomycotina</taxon>
        <taxon>Leotiomycetes</taxon>
        <taxon>Helotiales</taxon>
        <taxon>Sclerotiniaceae</taxon>
        <taxon>Botrytis</taxon>
    </lineage>
</organism>
<proteinExistence type="predicted"/>